<dbReference type="PROSITE" id="PS00768">
    <property type="entry name" value="TRANSTHYRETIN_1"/>
    <property type="match status" value="1"/>
</dbReference>
<dbReference type="Gene3D" id="1.10.3330.10">
    <property type="entry name" value="Oxo-4-hydroxy-4-carboxy-5-ureidoimidazoline decarboxylase"/>
    <property type="match status" value="1"/>
</dbReference>
<dbReference type="InterPro" id="IPR018020">
    <property type="entry name" value="OHCU_decarboxylase"/>
</dbReference>
<comment type="catalytic activity">
    <reaction evidence="2">
        <text>5-hydroxy-2-oxo-4-ureido-2,5-dihydro-1H-imidazole-5-carboxylate + H(+) = (S)-allantoin + CO2</text>
        <dbReference type="Rhea" id="RHEA:26301"/>
        <dbReference type="ChEBI" id="CHEBI:15378"/>
        <dbReference type="ChEBI" id="CHEBI:15678"/>
        <dbReference type="ChEBI" id="CHEBI:16526"/>
        <dbReference type="ChEBI" id="CHEBI:58639"/>
        <dbReference type="EC" id="4.1.1.97"/>
    </reaction>
</comment>
<dbReference type="GO" id="GO:0006144">
    <property type="term" value="P:purine nucleobase metabolic process"/>
    <property type="evidence" value="ECO:0007669"/>
    <property type="project" value="UniProtKB-KW"/>
</dbReference>
<evidence type="ECO:0000256" key="1">
    <source>
        <dbReference type="ARBA" id="ARBA00001043"/>
    </source>
</evidence>
<dbReference type="OrthoDB" id="9800909at2"/>
<organism evidence="11 12">
    <name type="scientific">Halalkalibacter wakoensis JCM 9140</name>
    <dbReference type="NCBI Taxonomy" id="1236970"/>
    <lineage>
        <taxon>Bacteria</taxon>
        <taxon>Bacillati</taxon>
        <taxon>Bacillota</taxon>
        <taxon>Bacilli</taxon>
        <taxon>Bacillales</taxon>
        <taxon>Bacillaceae</taxon>
        <taxon>Halalkalibacter</taxon>
    </lineage>
</organism>
<dbReference type="UniPathway" id="UPA00394">
    <property type="reaction ID" value="UER00652"/>
</dbReference>
<dbReference type="PANTHER" id="PTHR43466:SF1">
    <property type="entry name" value="2-OXO-4-HYDROXY-4-CARBOXY-5-UREIDOIMIDAZOLINE DECARBOXYLASE-RELATED"/>
    <property type="match status" value="1"/>
</dbReference>
<evidence type="ECO:0008006" key="13">
    <source>
        <dbReference type="Google" id="ProtNLM"/>
    </source>
</evidence>
<keyword evidence="7" id="KW-0456">Lyase</keyword>
<protein>
    <recommendedName>
        <fullName evidence="13">2-oxo-4-hydroxy-4-carboxy-5-ureidoimidazoline decarboxylase</fullName>
    </recommendedName>
</protein>
<dbReference type="STRING" id="1236970.JCM9140_2128"/>
<dbReference type="AlphaFoldDB" id="W4Q2D4"/>
<evidence type="ECO:0000256" key="4">
    <source>
        <dbReference type="ARBA" id="ARBA00022631"/>
    </source>
</evidence>
<accession>W4Q2D4</accession>
<dbReference type="SUPFAM" id="SSF49472">
    <property type="entry name" value="Transthyretin (synonym: prealbumin)"/>
    <property type="match status" value="1"/>
</dbReference>
<keyword evidence="6" id="KW-0378">Hydrolase</keyword>
<dbReference type="Proteomes" id="UP000018890">
    <property type="component" value="Unassembled WGS sequence"/>
</dbReference>
<dbReference type="Pfam" id="PF09349">
    <property type="entry name" value="OHCU_decarbox"/>
    <property type="match status" value="1"/>
</dbReference>
<evidence type="ECO:0000256" key="2">
    <source>
        <dbReference type="ARBA" id="ARBA00001163"/>
    </source>
</evidence>
<dbReference type="Gene3D" id="2.60.40.180">
    <property type="entry name" value="Transthyretin/hydroxyisourate hydrolase domain"/>
    <property type="match status" value="1"/>
</dbReference>
<keyword evidence="4" id="KW-0659">Purine metabolism</keyword>
<feature type="binding site" evidence="8">
    <location>
        <position position="173"/>
    </location>
    <ligand>
        <name>substrate</name>
    </ligand>
</feature>
<sequence length="283" mass="32577">MKWTMDQVNEMERSQFIEIVGAVFEHSPWVAEHSWSNHPFQTFENMYSSMIEQVNEASLSLKLSLLRAHPDLGTRLEVTNSSRDEQKNAGLSQLSEEEFEEFSIINKEYTEKFGFPFIMAVKGFGKEEIKQNMKSRIHNSYEKELETALQQVSKIAKFRLLDLIEQKGKLTTHVLDISVGKPAAKVKISLLEVKEDQQLVKLGECTTNSDGRVDVPLLQAEEMKKGTFQLEFHVGDYYRMKDEKEHLPFLEVVPIRFVIANETEHYHVPLLLSPGGYSTYRGS</sequence>
<dbReference type="InterPro" id="IPR036817">
    <property type="entry name" value="Transthyretin/HIU_hydrolase_sf"/>
</dbReference>
<dbReference type="PRINTS" id="PR00189">
    <property type="entry name" value="TRNSTHYRETIN"/>
</dbReference>
<dbReference type="GO" id="GO:0033971">
    <property type="term" value="F:hydroxyisourate hydrolase activity"/>
    <property type="evidence" value="ECO:0007669"/>
    <property type="project" value="UniProtKB-EC"/>
</dbReference>
<dbReference type="Pfam" id="PF00576">
    <property type="entry name" value="Transthyretin"/>
    <property type="match status" value="1"/>
</dbReference>
<evidence type="ECO:0000256" key="7">
    <source>
        <dbReference type="ARBA" id="ARBA00023239"/>
    </source>
</evidence>
<keyword evidence="12" id="KW-1185">Reference proteome</keyword>
<dbReference type="InterPro" id="IPR023418">
    <property type="entry name" value="Thyroxine_BS"/>
</dbReference>
<evidence type="ECO:0000256" key="5">
    <source>
        <dbReference type="ARBA" id="ARBA00022793"/>
    </source>
</evidence>
<dbReference type="NCBIfam" id="TIGR02962">
    <property type="entry name" value="hdxy_isourate"/>
    <property type="match status" value="1"/>
</dbReference>
<proteinExistence type="predicted"/>
<evidence type="ECO:0000313" key="12">
    <source>
        <dbReference type="Proteomes" id="UP000018890"/>
    </source>
</evidence>
<keyword evidence="5" id="KW-0210">Decarboxylase</keyword>
<gene>
    <name evidence="11" type="ORF">JCM9140_2128</name>
</gene>
<dbReference type="InterPro" id="IPR017580">
    <property type="entry name" value="OHCU_decarboxylase-1"/>
</dbReference>
<dbReference type="NCBIfam" id="TIGR03164">
    <property type="entry name" value="UHCUDC"/>
    <property type="match status" value="1"/>
</dbReference>
<dbReference type="EMBL" id="BAUT01000018">
    <property type="protein sequence ID" value="GAE26100.1"/>
    <property type="molecule type" value="Genomic_DNA"/>
</dbReference>
<dbReference type="GO" id="GO:0019628">
    <property type="term" value="P:urate catabolic process"/>
    <property type="evidence" value="ECO:0007669"/>
    <property type="project" value="UniProtKB-UniPathway"/>
</dbReference>
<reference evidence="11" key="1">
    <citation type="journal article" date="2014" name="Genome Announc.">
        <title>Draft Genome Sequences of Three Alkaliphilic Bacillus Strains, Bacillus wakoensis JCM 9140T, Bacillus akibai JCM 9157T, and Bacillus hemicellulosilyticus JCM 9152T.</title>
        <authorList>
            <person name="Yuki M."/>
            <person name="Oshima K."/>
            <person name="Suda W."/>
            <person name="Oshida Y."/>
            <person name="Kitamura K."/>
            <person name="Iida T."/>
            <person name="Hattori M."/>
            <person name="Ohkuma M."/>
        </authorList>
    </citation>
    <scope>NUCLEOTIDE SEQUENCE [LARGE SCALE GENOMIC DNA]</scope>
    <source>
        <strain evidence="11">JCM 9140</strain>
    </source>
</reference>
<evidence type="ECO:0000313" key="11">
    <source>
        <dbReference type="EMBL" id="GAE26100.1"/>
    </source>
</evidence>
<evidence type="ECO:0000256" key="3">
    <source>
        <dbReference type="ARBA" id="ARBA00004754"/>
    </source>
</evidence>
<comment type="catalytic activity">
    <reaction evidence="1">
        <text>5-hydroxyisourate + H2O = 5-hydroxy-2-oxo-4-ureido-2,5-dihydro-1H-imidazole-5-carboxylate + H(+)</text>
        <dbReference type="Rhea" id="RHEA:23736"/>
        <dbReference type="ChEBI" id="CHEBI:15377"/>
        <dbReference type="ChEBI" id="CHEBI:15378"/>
        <dbReference type="ChEBI" id="CHEBI:18072"/>
        <dbReference type="ChEBI" id="CHEBI:58639"/>
        <dbReference type="EC" id="3.5.2.17"/>
    </reaction>
</comment>
<comment type="caution">
    <text evidence="11">The sequence shown here is derived from an EMBL/GenBank/DDBJ whole genome shotgun (WGS) entry which is preliminary data.</text>
</comment>
<feature type="binding site" evidence="8">
    <location>
        <position position="280"/>
    </location>
    <ligand>
        <name>substrate</name>
    </ligand>
</feature>
<evidence type="ECO:0000259" key="9">
    <source>
        <dbReference type="Pfam" id="PF00576"/>
    </source>
</evidence>
<feature type="domain" description="Oxo-4-hydroxy-4-carboxy-5-ureidoimidazoline decarboxylase" evidence="10">
    <location>
        <begin position="9"/>
        <end position="160"/>
    </location>
</feature>
<dbReference type="InterPro" id="IPR036778">
    <property type="entry name" value="OHCU_decarboxylase_sf"/>
</dbReference>
<dbReference type="GO" id="GO:0000255">
    <property type="term" value="P:allantoin metabolic process"/>
    <property type="evidence" value="ECO:0007669"/>
    <property type="project" value="InterPro"/>
</dbReference>
<dbReference type="CDD" id="cd05822">
    <property type="entry name" value="TLP_HIUase"/>
    <property type="match status" value="1"/>
</dbReference>
<dbReference type="PROSITE" id="PS00769">
    <property type="entry name" value="TRANSTHYRETIN_2"/>
    <property type="match status" value="1"/>
</dbReference>
<dbReference type="InterPro" id="IPR000895">
    <property type="entry name" value="Transthyretin/HIU_hydrolase"/>
</dbReference>
<dbReference type="InterPro" id="IPR023419">
    <property type="entry name" value="Transthyretin_CS"/>
</dbReference>
<dbReference type="SUPFAM" id="SSF158694">
    <property type="entry name" value="UraD-Like"/>
    <property type="match status" value="1"/>
</dbReference>
<dbReference type="InterPro" id="IPR014306">
    <property type="entry name" value="Hydroxyisourate_hydrolase"/>
</dbReference>
<dbReference type="GO" id="GO:0051997">
    <property type="term" value="F:2-oxo-4-hydroxy-4-carboxy-5-ureidoimidazoline decarboxylase activity"/>
    <property type="evidence" value="ECO:0007669"/>
    <property type="project" value="UniProtKB-EC"/>
</dbReference>
<evidence type="ECO:0000256" key="8">
    <source>
        <dbReference type="PIRSR" id="PIRSR600895-51"/>
    </source>
</evidence>
<feature type="binding site" evidence="8">
    <location>
        <position position="212"/>
    </location>
    <ligand>
        <name>substrate</name>
    </ligand>
</feature>
<name>W4Q2D4_9BACI</name>
<dbReference type="PANTHER" id="PTHR43466">
    <property type="entry name" value="2-OXO-4-HYDROXY-4-CARBOXY-5-UREIDOIMIDAZOLINE DECARBOXYLASE-RELATED"/>
    <property type="match status" value="1"/>
</dbReference>
<evidence type="ECO:0000259" key="10">
    <source>
        <dbReference type="Pfam" id="PF09349"/>
    </source>
</evidence>
<dbReference type="InterPro" id="IPR023416">
    <property type="entry name" value="Transthyretin/HIU_hydrolase_d"/>
</dbReference>
<comment type="pathway">
    <text evidence="3">Purine metabolism; urate degradation; (S)-allantoin from urate: step 3/3.</text>
</comment>
<feature type="domain" description="Transthyretin/hydroxyisourate hydrolase" evidence="9">
    <location>
        <begin position="170"/>
        <end position="282"/>
    </location>
</feature>
<evidence type="ECO:0000256" key="6">
    <source>
        <dbReference type="ARBA" id="ARBA00022801"/>
    </source>
</evidence>